<dbReference type="GO" id="GO:0017004">
    <property type="term" value="P:cytochrome complex assembly"/>
    <property type="evidence" value="ECO:0007669"/>
    <property type="project" value="UniProtKB-KW"/>
</dbReference>
<evidence type="ECO:0000256" key="2">
    <source>
        <dbReference type="ARBA" id="ARBA00022748"/>
    </source>
</evidence>
<dbReference type="PATRIC" id="fig|1622118.3.peg.1881"/>
<evidence type="ECO:0000313" key="7">
    <source>
        <dbReference type="Proteomes" id="UP000059672"/>
    </source>
</evidence>
<dbReference type="InterPro" id="IPR050553">
    <property type="entry name" value="Thioredoxin_ResA/DsbE_sf"/>
</dbReference>
<evidence type="ECO:0000259" key="5">
    <source>
        <dbReference type="PROSITE" id="PS51352"/>
    </source>
</evidence>
<dbReference type="PROSITE" id="PS00194">
    <property type="entry name" value="THIOREDOXIN_1"/>
    <property type="match status" value="1"/>
</dbReference>
<dbReference type="Gene3D" id="3.40.30.10">
    <property type="entry name" value="Glutaredoxin"/>
    <property type="match status" value="1"/>
</dbReference>
<dbReference type="PANTHER" id="PTHR42852:SF6">
    <property type="entry name" value="THIOL:DISULFIDE INTERCHANGE PROTEIN DSBE"/>
    <property type="match status" value="1"/>
</dbReference>
<evidence type="ECO:0000256" key="4">
    <source>
        <dbReference type="ARBA" id="ARBA00023284"/>
    </source>
</evidence>
<name>A0A109RNU3_9FLAO</name>
<dbReference type="SUPFAM" id="SSF52833">
    <property type="entry name" value="Thioredoxin-like"/>
    <property type="match status" value="1"/>
</dbReference>
<dbReference type="KEGG" id="lut:Lupro_09095"/>
<accession>A0A109RNU3</accession>
<dbReference type="InterPro" id="IPR036249">
    <property type="entry name" value="Thioredoxin-like_sf"/>
</dbReference>
<dbReference type="OrthoDB" id="1069091at2"/>
<dbReference type="PANTHER" id="PTHR42852">
    <property type="entry name" value="THIOL:DISULFIDE INTERCHANGE PROTEIN DSBE"/>
    <property type="match status" value="1"/>
</dbReference>
<dbReference type="PROSITE" id="PS51257">
    <property type="entry name" value="PROKAR_LIPOPROTEIN"/>
    <property type="match status" value="1"/>
</dbReference>
<dbReference type="Pfam" id="PF00578">
    <property type="entry name" value="AhpC-TSA"/>
    <property type="match status" value="1"/>
</dbReference>
<proteinExistence type="predicted"/>
<dbReference type="GO" id="GO:0030313">
    <property type="term" value="C:cell envelope"/>
    <property type="evidence" value="ECO:0007669"/>
    <property type="project" value="UniProtKB-SubCell"/>
</dbReference>
<keyword evidence="2" id="KW-0201">Cytochrome c-type biogenesis</keyword>
<keyword evidence="3" id="KW-1015">Disulfide bond</keyword>
<protein>
    <recommendedName>
        <fullName evidence="5">Thioredoxin domain-containing protein</fullName>
    </recommendedName>
</protein>
<dbReference type="STRING" id="1622118.Lupro_09095"/>
<keyword evidence="4" id="KW-0676">Redox-active center</keyword>
<evidence type="ECO:0000256" key="1">
    <source>
        <dbReference type="ARBA" id="ARBA00004196"/>
    </source>
</evidence>
<dbReference type="CDD" id="cd02966">
    <property type="entry name" value="TlpA_like_family"/>
    <property type="match status" value="1"/>
</dbReference>
<reference evidence="6 7" key="2">
    <citation type="journal article" date="2016" name="Int. J. Syst. Evol. Microbiol.">
        <title>Lutibacter profundi sp. nov., isolated from a deep-sea hydrothermal system on the Arctic Mid-Ocean Ridge and emended description of the genus Lutibacter.</title>
        <authorList>
            <person name="Le Moine Bauer S."/>
            <person name="Roalkvam I."/>
            <person name="Steen I.H."/>
            <person name="Dahle H."/>
        </authorList>
    </citation>
    <scope>NUCLEOTIDE SEQUENCE [LARGE SCALE GENOMIC DNA]</scope>
    <source>
        <strain evidence="6 7">LP1</strain>
    </source>
</reference>
<reference evidence="7" key="1">
    <citation type="submission" date="2015-12" db="EMBL/GenBank/DDBJ databases">
        <title>Complete genome sequence of Lutibacter profundus strain LP1.</title>
        <authorList>
            <person name="Wissuwa J."/>
            <person name="Le Moine Bauer S."/>
            <person name="Stokke R."/>
            <person name="Dahle H."/>
            <person name="Steen I.H."/>
        </authorList>
    </citation>
    <scope>NUCLEOTIDE SEQUENCE [LARGE SCALE GENOMIC DNA]</scope>
    <source>
        <strain evidence="7">LP1</strain>
    </source>
</reference>
<dbReference type="InterPro" id="IPR000866">
    <property type="entry name" value="AhpC/TSA"/>
</dbReference>
<keyword evidence="7" id="KW-1185">Reference proteome</keyword>
<evidence type="ECO:0000256" key="3">
    <source>
        <dbReference type="ARBA" id="ARBA00023157"/>
    </source>
</evidence>
<gene>
    <name evidence="6" type="ORF">Lupro_09095</name>
</gene>
<evidence type="ECO:0000313" key="6">
    <source>
        <dbReference type="EMBL" id="AMC11407.1"/>
    </source>
</evidence>
<dbReference type="Proteomes" id="UP000059672">
    <property type="component" value="Chromosome"/>
</dbReference>
<comment type="subcellular location">
    <subcellularLocation>
        <location evidence="1">Cell envelope</location>
    </subcellularLocation>
</comment>
<dbReference type="GO" id="GO:0016491">
    <property type="term" value="F:oxidoreductase activity"/>
    <property type="evidence" value="ECO:0007669"/>
    <property type="project" value="InterPro"/>
</dbReference>
<dbReference type="EMBL" id="CP013355">
    <property type="protein sequence ID" value="AMC11407.1"/>
    <property type="molecule type" value="Genomic_DNA"/>
</dbReference>
<dbReference type="InterPro" id="IPR013766">
    <property type="entry name" value="Thioredoxin_domain"/>
</dbReference>
<sequence>MSFKNSFISLSVVFTLIFLSCSTKDPNSFSISGKISGLNNNYALLSKIKNIQKKTTLFIDTLKINNRGRFNSVYFLEPGIYNLTFDKKTIELAIDKGQNIEINGNSIENLTVKGSVDTQLLNDYEAFRVASLNRLVKSVRNNIKALKKAGENERKIAELRELEVENYKKHLNELITFVKDKMGTSIAIYATSPRWNGGDNLPFLQSLVSNFEKTHSNIEITQKLKNKLNLLQKTSIGGFIGNIEMPNKNGEIISLNTIKGKYTLVDFWASWCPPCRTESVLLNNLYKLYHSKGFDIYGISLDSKRSSWIKAIEKDKRVWTEVSTVEGFNTPVSTEYGITALPTNFLIDSTGKIIAVNIHGKHLKEKIESLFNK</sequence>
<feature type="domain" description="Thioredoxin" evidence="5">
    <location>
        <begin position="234"/>
        <end position="373"/>
    </location>
</feature>
<organism evidence="6 7">
    <name type="scientific">Lutibacter profundi</name>
    <dbReference type="NCBI Taxonomy" id="1622118"/>
    <lineage>
        <taxon>Bacteria</taxon>
        <taxon>Pseudomonadati</taxon>
        <taxon>Bacteroidota</taxon>
        <taxon>Flavobacteriia</taxon>
        <taxon>Flavobacteriales</taxon>
        <taxon>Flavobacteriaceae</taxon>
        <taxon>Lutibacter</taxon>
    </lineage>
</organism>
<dbReference type="AlphaFoldDB" id="A0A109RNU3"/>
<dbReference type="InterPro" id="IPR017937">
    <property type="entry name" value="Thioredoxin_CS"/>
</dbReference>
<dbReference type="PROSITE" id="PS51352">
    <property type="entry name" value="THIOREDOXIN_2"/>
    <property type="match status" value="1"/>
</dbReference>
<dbReference type="GO" id="GO:0016209">
    <property type="term" value="F:antioxidant activity"/>
    <property type="evidence" value="ECO:0007669"/>
    <property type="project" value="InterPro"/>
</dbReference>
<dbReference type="RefSeq" id="WP_068209066.1">
    <property type="nucleotide sequence ID" value="NZ_CP013355.1"/>
</dbReference>